<evidence type="ECO:0000259" key="8">
    <source>
        <dbReference type="PROSITE" id="PS51914"/>
    </source>
</evidence>
<proteinExistence type="inferred from homology"/>
<name>A0ABY7FWI9_MYAAR</name>
<dbReference type="SMART" id="SM01411">
    <property type="entry name" value="Ephrin_rec_like"/>
    <property type="match status" value="4"/>
</dbReference>
<dbReference type="SUPFAM" id="SSF50911">
    <property type="entry name" value="Mannose 6-phosphate receptor domain"/>
    <property type="match status" value="1"/>
</dbReference>
<dbReference type="EMBL" id="CP111025">
    <property type="protein sequence ID" value="WAR25422.1"/>
    <property type="molecule type" value="Genomic_DNA"/>
</dbReference>
<dbReference type="Proteomes" id="UP001164746">
    <property type="component" value="Chromosome 14"/>
</dbReference>
<reference evidence="9" key="1">
    <citation type="submission" date="2022-11" db="EMBL/GenBank/DDBJ databases">
        <title>Centuries of genome instability and evolution in soft-shell clam transmissible cancer (bioRxiv).</title>
        <authorList>
            <person name="Hart S.F.M."/>
            <person name="Yonemitsu M.A."/>
            <person name="Giersch R.M."/>
            <person name="Beal B.F."/>
            <person name="Arriagada G."/>
            <person name="Davis B.W."/>
            <person name="Ostrander E.A."/>
            <person name="Goff S.P."/>
            <person name="Metzger M.J."/>
        </authorList>
    </citation>
    <scope>NUCLEOTIDE SEQUENCE</scope>
    <source>
        <strain evidence="9">MELC-2E11</strain>
        <tissue evidence="9">Siphon/mantle</tissue>
    </source>
</reference>
<organism evidence="9 10">
    <name type="scientific">Mya arenaria</name>
    <name type="common">Soft-shell clam</name>
    <dbReference type="NCBI Taxonomy" id="6604"/>
    <lineage>
        <taxon>Eukaryota</taxon>
        <taxon>Metazoa</taxon>
        <taxon>Spiralia</taxon>
        <taxon>Lophotrochozoa</taxon>
        <taxon>Mollusca</taxon>
        <taxon>Bivalvia</taxon>
        <taxon>Autobranchia</taxon>
        <taxon>Heteroconchia</taxon>
        <taxon>Euheterodonta</taxon>
        <taxon>Imparidentia</taxon>
        <taxon>Neoheterodontei</taxon>
        <taxon>Myida</taxon>
        <taxon>Myoidea</taxon>
        <taxon>Myidae</taxon>
        <taxon>Mya</taxon>
    </lineage>
</organism>
<evidence type="ECO:0000256" key="6">
    <source>
        <dbReference type="ARBA" id="ARBA00023180"/>
    </source>
</evidence>
<comment type="subcellular location">
    <subcellularLocation>
        <location evidence="1">Cell membrane</location>
        <topology evidence="1">Single-pass type I membrane protein</topology>
    </subcellularLocation>
</comment>
<evidence type="ECO:0000256" key="7">
    <source>
        <dbReference type="SAM" id="SignalP"/>
    </source>
</evidence>
<evidence type="ECO:0000313" key="10">
    <source>
        <dbReference type="Proteomes" id="UP001164746"/>
    </source>
</evidence>
<evidence type="ECO:0000256" key="3">
    <source>
        <dbReference type="ARBA" id="ARBA00022475"/>
    </source>
</evidence>
<dbReference type="Pfam" id="PF23091">
    <property type="entry name" value="TNFR_ELAPOR1_6th"/>
    <property type="match status" value="1"/>
</dbReference>
<keyword evidence="3" id="KW-0472">Membrane</keyword>
<protein>
    <submittedName>
        <fullName evidence="9">ELAP2-like protein</fullName>
    </submittedName>
</protein>
<keyword evidence="4 7" id="KW-0732">Signal</keyword>
<dbReference type="InterPro" id="IPR056610">
    <property type="entry name" value="Elapor1/2_TNFR-like"/>
</dbReference>
<feature type="domain" description="MRH" evidence="8">
    <location>
        <begin position="531"/>
        <end position="722"/>
    </location>
</feature>
<evidence type="ECO:0000256" key="4">
    <source>
        <dbReference type="ARBA" id="ARBA00022729"/>
    </source>
</evidence>
<dbReference type="Gene3D" id="2.70.130.10">
    <property type="entry name" value="Mannose-6-phosphate receptor binding domain"/>
    <property type="match status" value="1"/>
</dbReference>
<dbReference type="PANTHER" id="PTHR22727">
    <property type="entry name" value="PROTEIN CBG13728"/>
    <property type="match status" value="1"/>
</dbReference>
<evidence type="ECO:0000256" key="1">
    <source>
        <dbReference type="ARBA" id="ARBA00004251"/>
    </source>
</evidence>
<comment type="similarity">
    <text evidence="2">Belongs to the ELAPOR family.</text>
</comment>
<dbReference type="InterPro" id="IPR056607">
    <property type="entry name" value="Elapor1/2_MRH"/>
</dbReference>
<accession>A0ABY7FWI9</accession>
<keyword evidence="5" id="KW-1015">Disulfide bond</keyword>
<feature type="chain" id="PRO_5046054852" evidence="7">
    <location>
        <begin position="20"/>
        <end position="822"/>
    </location>
</feature>
<dbReference type="PANTHER" id="PTHR22727:SF15">
    <property type="entry name" value="MRH DOMAIN-CONTAINING PROTEIN"/>
    <property type="match status" value="1"/>
</dbReference>
<dbReference type="InterPro" id="IPR039181">
    <property type="entry name" value="Elapor1/2"/>
</dbReference>
<dbReference type="InterPro" id="IPR044865">
    <property type="entry name" value="MRH_dom"/>
</dbReference>
<dbReference type="Pfam" id="PF23032">
    <property type="entry name" value="GBD_ELAPOR1-like_3rd"/>
    <property type="match status" value="1"/>
</dbReference>
<evidence type="ECO:0000256" key="2">
    <source>
        <dbReference type="ARBA" id="ARBA00007627"/>
    </source>
</evidence>
<dbReference type="InterPro" id="IPR056609">
    <property type="entry name" value="Elapor1-like_3rd"/>
</dbReference>
<keyword evidence="6" id="KW-0325">Glycoprotein</keyword>
<evidence type="ECO:0000313" key="9">
    <source>
        <dbReference type="EMBL" id="WAR25422.1"/>
    </source>
</evidence>
<keyword evidence="3" id="KW-1003">Cell membrane</keyword>
<keyword evidence="10" id="KW-1185">Reference proteome</keyword>
<dbReference type="InterPro" id="IPR009011">
    <property type="entry name" value="Man6P_isomerase_rcpt-bd_dom_sf"/>
</dbReference>
<dbReference type="Pfam" id="PF23087">
    <property type="entry name" value="MRH_ELAPOR1_9th"/>
    <property type="match status" value="1"/>
</dbReference>
<feature type="signal peptide" evidence="7">
    <location>
        <begin position="1"/>
        <end position="19"/>
    </location>
</feature>
<dbReference type="PROSITE" id="PS51914">
    <property type="entry name" value="MRH"/>
    <property type="match status" value="1"/>
</dbReference>
<sequence length="822" mass="90263">MKVSLFVLALLSIFNLAIPEDCDKSDYVYKYTQCDVNGDRWVVSVPKDGCQPRKDDITVPRKGTKCSFTCEKGTYLDIASQQCKHCPAGTYSRGSAAHFDDWDTLPNGFSASTESIAAYESDAPSNCSSSEWTPKSTYIAVTPSDCISKLTFSASLMKPGTVQFEYQYNYGDTVMFHVSVQNDQCQSANDQESSLWPDKTSGSWKSDSLKLKSDVAYASDCAKCPAGSYSSEGSEFCSECPINTYSSKGAEVCERCDHDTQYAGYGSTECKTRPACSEEDYYHSMKPCEDGKTANVYTWIQPQICNPNLSGSIPLPPESEPIDCMACNSGMTLDPATKRCTYCPPNFYSDGTVCKPCGTNTAPDYSYSFMRWNSIPDVIGTACIPFTEKECSNDTKWLAFGDHIESHFARGESAYLVLQVKVAGFRTQHVMGEGESSSVGQLKMTFETQYNFKKNTSFTLSVAFQNSGWMLRDSLNNSTMKISSLEVTNTINGGASICHTCPKGKGQNGHNAYGVESCKPCGRGLTVFKGRSCISTGVFTDDLGRTFDLRNLTATYKFMQGSLLFTSSGTQYYHGFNISLFGEPDKSFVICENNVTQNASAINEPKRLVAKICRSTLVPASEDGKSVMTTQSTSLGDFLVEIVRNESVTTIPDSKWSTYTDIYNASGGTHACPNGRHTLISLRCDQDAKGQGEIKLPPSCPDATCNGCVFHFLWLTRAACPVCRKEDFDMVLGMCENGYQTVHYINSGLAYRYMKLVENSQTGEVELPGADSCALEEDEHEDGDSVAIRGGKGARFFKKLTNKIKKDDAFESAVLNERMPLT</sequence>
<gene>
    <name evidence="9" type="ORF">MAR_011126</name>
</gene>
<evidence type="ECO:0000256" key="5">
    <source>
        <dbReference type="ARBA" id="ARBA00023157"/>
    </source>
</evidence>